<dbReference type="SUPFAM" id="SSF52058">
    <property type="entry name" value="L domain-like"/>
    <property type="match status" value="1"/>
</dbReference>
<sequence length="290" mass="33372">MCLSMRKLPESIGKLIALKELNFRNCDELINIPVPIGKLKSLRSLDLSVAQLRKPSDFKAGKIYTEDMTSELIELCILYLDCNAGMALPQSISHLVQLEQLAFCGGEIYFPCVIHPSSWADIHKAPIHLPSWIGERLEANLKILDLRCNKYLTKLPDSIGKLMTLQQLNLTACVMLERLPTTLGQLTTLKALWMGWCPSLEQVPKEMLNKLQQTGLLYLEVDYNNDVPTFRDVQCIKRPWSMERPWSEQMNTLFRLGEDWRSYLELKTIVLEHDSKDEFSRFRAEFLAIL</sequence>
<dbReference type="PANTHER" id="PTHR16083">
    <property type="entry name" value="LEUCINE RICH REPEAT CONTAINING PROTEIN"/>
    <property type="match status" value="1"/>
</dbReference>
<organism evidence="1 2">
    <name type="scientific">Sphagnum jensenii</name>
    <dbReference type="NCBI Taxonomy" id="128206"/>
    <lineage>
        <taxon>Eukaryota</taxon>
        <taxon>Viridiplantae</taxon>
        <taxon>Streptophyta</taxon>
        <taxon>Embryophyta</taxon>
        <taxon>Bryophyta</taxon>
        <taxon>Sphagnophytina</taxon>
        <taxon>Sphagnopsida</taxon>
        <taxon>Sphagnales</taxon>
        <taxon>Sphagnaceae</taxon>
        <taxon>Sphagnum</taxon>
    </lineage>
</organism>
<dbReference type="EMBL" id="OZ020096">
    <property type="protein sequence ID" value="CAK9255026.1"/>
    <property type="molecule type" value="Genomic_DNA"/>
</dbReference>
<proteinExistence type="predicted"/>
<dbReference type="PANTHER" id="PTHR16083:SF83">
    <property type="entry name" value="LEUCINE-RICH REPEAT-CONTAINING PROTEIN 40"/>
    <property type="match status" value="1"/>
</dbReference>
<protein>
    <submittedName>
        <fullName evidence="1">Uncharacterized protein</fullName>
    </submittedName>
</protein>
<keyword evidence="2" id="KW-1185">Reference proteome</keyword>
<evidence type="ECO:0000313" key="1">
    <source>
        <dbReference type="EMBL" id="CAK9255026.1"/>
    </source>
</evidence>
<dbReference type="Proteomes" id="UP001497444">
    <property type="component" value="Chromosome 1"/>
</dbReference>
<dbReference type="InterPro" id="IPR001611">
    <property type="entry name" value="Leu-rich_rpt"/>
</dbReference>
<name>A0ABP0VMA7_9BRYO</name>
<accession>A0ABP0VMA7</accession>
<dbReference type="Pfam" id="PF00560">
    <property type="entry name" value="LRR_1"/>
    <property type="match status" value="1"/>
</dbReference>
<dbReference type="InterPro" id="IPR032675">
    <property type="entry name" value="LRR_dom_sf"/>
</dbReference>
<gene>
    <name evidence="1" type="ORF">CSSPJE1EN1_LOCUS504</name>
</gene>
<reference evidence="1 2" key="1">
    <citation type="submission" date="2024-02" db="EMBL/GenBank/DDBJ databases">
        <authorList>
            <consortium name="ELIXIR-Norway"/>
            <consortium name="Elixir Norway"/>
        </authorList>
    </citation>
    <scope>NUCLEOTIDE SEQUENCE [LARGE SCALE GENOMIC DNA]</scope>
</reference>
<evidence type="ECO:0000313" key="2">
    <source>
        <dbReference type="Proteomes" id="UP001497444"/>
    </source>
</evidence>
<dbReference type="Gene3D" id="3.80.10.10">
    <property type="entry name" value="Ribonuclease Inhibitor"/>
    <property type="match status" value="1"/>
</dbReference>